<organism evidence="7">
    <name type="scientific">Schizaphis graminum</name>
    <name type="common">Green bug aphid</name>
    <dbReference type="NCBI Taxonomy" id="13262"/>
    <lineage>
        <taxon>Eukaryota</taxon>
        <taxon>Metazoa</taxon>
        <taxon>Ecdysozoa</taxon>
        <taxon>Arthropoda</taxon>
        <taxon>Hexapoda</taxon>
        <taxon>Insecta</taxon>
        <taxon>Pterygota</taxon>
        <taxon>Neoptera</taxon>
        <taxon>Paraneoptera</taxon>
        <taxon>Hemiptera</taxon>
        <taxon>Sternorrhyncha</taxon>
        <taxon>Aphidomorpha</taxon>
        <taxon>Aphidoidea</taxon>
        <taxon>Aphididae</taxon>
        <taxon>Aphidini</taxon>
        <taxon>Schizaphis</taxon>
    </lineage>
</organism>
<dbReference type="EMBL" id="GGMR01017418">
    <property type="protein sequence ID" value="MBY30037.1"/>
    <property type="molecule type" value="Transcribed_RNA"/>
</dbReference>
<evidence type="ECO:0000256" key="2">
    <source>
        <dbReference type="ARBA" id="ARBA00022692"/>
    </source>
</evidence>
<accession>A0A2S2PKW3</accession>
<evidence type="ECO:0000256" key="3">
    <source>
        <dbReference type="ARBA" id="ARBA00022989"/>
    </source>
</evidence>
<evidence type="ECO:0000256" key="5">
    <source>
        <dbReference type="SAM" id="Phobius"/>
    </source>
</evidence>
<evidence type="ECO:0000259" key="6">
    <source>
        <dbReference type="Pfam" id="PF01490"/>
    </source>
</evidence>
<keyword evidence="4 5" id="KW-0472">Membrane</keyword>
<evidence type="ECO:0000256" key="4">
    <source>
        <dbReference type="ARBA" id="ARBA00023136"/>
    </source>
</evidence>
<dbReference type="Pfam" id="PF01490">
    <property type="entry name" value="Aa_trans"/>
    <property type="match status" value="1"/>
</dbReference>
<comment type="subcellular location">
    <subcellularLocation>
        <location evidence="1">Membrane</location>
        <topology evidence="1">Multi-pass membrane protein</topology>
    </subcellularLocation>
</comment>
<feature type="transmembrane region" description="Helical" evidence="5">
    <location>
        <begin position="85"/>
        <end position="105"/>
    </location>
</feature>
<dbReference type="AlphaFoldDB" id="A0A2S2PKW3"/>
<evidence type="ECO:0000256" key="1">
    <source>
        <dbReference type="ARBA" id="ARBA00004141"/>
    </source>
</evidence>
<reference evidence="7" key="1">
    <citation type="submission" date="2018-04" db="EMBL/GenBank/DDBJ databases">
        <title>Transcriptome of Schizaphis graminum biotype I.</title>
        <authorList>
            <person name="Scully E.D."/>
            <person name="Geib S.M."/>
            <person name="Palmer N.A."/>
            <person name="Koch K."/>
            <person name="Bradshaw J."/>
            <person name="Heng-Moss T."/>
            <person name="Sarath G."/>
        </authorList>
    </citation>
    <scope>NUCLEOTIDE SEQUENCE</scope>
</reference>
<dbReference type="PANTHER" id="PTHR22950">
    <property type="entry name" value="AMINO ACID TRANSPORTER"/>
    <property type="match status" value="1"/>
</dbReference>
<feature type="transmembrane region" description="Helical" evidence="5">
    <location>
        <begin position="20"/>
        <end position="41"/>
    </location>
</feature>
<dbReference type="GO" id="GO:0015179">
    <property type="term" value="F:L-amino acid transmembrane transporter activity"/>
    <property type="evidence" value="ECO:0007669"/>
    <property type="project" value="TreeGrafter"/>
</dbReference>
<keyword evidence="3 5" id="KW-1133">Transmembrane helix</keyword>
<evidence type="ECO:0000313" key="7">
    <source>
        <dbReference type="EMBL" id="MBY30037.1"/>
    </source>
</evidence>
<keyword evidence="2 5" id="KW-0812">Transmembrane</keyword>
<feature type="transmembrane region" description="Helical" evidence="5">
    <location>
        <begin position="61"/>
        <end position="79"/>
    </location>
</feature>
<feature type="transmembrane region" description="Helical" evidence="5">
    <location>
        <begin position="158"/>
        <end position="180"/>
    </location>
</feature>
<feature type="transmembrane region" description="Helical" evidence="5">
    <location>
        <begin position="125"/>
        <end position="143"/>
    </location>
</feature>
<dbReference type="GO" id="GO:0005774">
    <property type="term" value="C:vacuolar membrane"/>
    <property type="evidence" value="ECO:0007669"/>
    <property type="project" value="TreeGrafter"/>
</dbReference>
<name>A0A2S2PKW3_SCHGA</name>
<sequence length="199" mass="21988">MKYALQDGPAFLRFGVPLSAFIVDGFLIVYQLGICCVYIMFIGTSIKQVVDIYIEPMNERYYMLMILIPLVAINLIRNLKLLAPFSQAANIITFVGLAIVLWYIFTDLPPITSRPLIGEPRKYTLFVGTTLFALEAVGVVLALENNMKTPASFGGTTGVLNIGMTIITIMYVGMGFFGYVKYGEDAKGSVTLNLPNKDM</sequence>
<gene>
    <name evidence="7" type="primary">SLC36A2_2</name>
    <name evidence="7" type="ORF">g.28944</name>
</gene>
<protein>
    <submittedName>
        <fullName evidence="7">Proton-coupled amino acid transporter 2</fullName>
    </submittedName>
</protein>
<dbReference type="InterPro" id="IPR013057">
    <property type="entry name" value="AA_transpt_TM"/>
</dbReference>
<feature type="domain" description="Amino acid transporter transmembrane" evidence="6">
    <location>
        <begin position="20"/>
        <end position="198"/>
    </location>
</feature>
<proteinExistence type="predicted"/>
<dbReference type="PANTHER" id="PTHR22950:SF340">
    <property type="entry name" value="AMINO ACID TRANSPORTER TRANSMEMBRANE DOMAIN-CONTAINING PROTEIN-RELATED"/>
    <property type="match status" value="1"/>
</dbReference>